<keyword evidence="3" id="KW-1185">Reference proteome</keyword>
<evidence type="ECO:0000313" key="3">
    <source>
        <dbReference type="Proteomes" id="UP001281614"/>
    </source>
</evidence>
<feature type="signal peptide" evidence="1">
    <location>
        <begin position="1"/>
        <end position="18"/>
    </location>
</feature>
<sequence length="166" mass="18057">MHKRTLAALIGAARLINALEFIAPDTSSKLNLSAPITIEWTLNNEGNPEWTEIDLWWHGQFANGGGGFGFAIEENFTTTGNGTYGYNWNPASEVESFAKNQNTLSSDKVFYFMIKRHPPNATSPAALEPSEKYAVEGYDLIGSSASLAKPMWSVVIVGFVVVGALI</sequence>
<proteinExistence type="predicted"/>
<dbReference type="Proteomes" id="UP001281614">
    <property type="component" value="Unassembled WGS sequence"/>
</dbReference>
<organism evidence="2 3">
    <name type="scientific">Colletotrichum kahawae</name>
    <name type="common">Coffee berry disease fungus</name>
    <dbReference type="NCBI Taxonomy" id="34407"/>
    <lineage>
        <taxon>Eukaryota</taxon>
        <taxon>Fungi</taxon>
        <taxon>Dikarya</taxon>
        <taxon>Ascomycota</taxon>
        <taxon>Pezizomycotina</taxon>
        <taxon>Sordariomycetes</taxon>
        <taxon>Hypocreomycetidae</taxon>
        <taxon>Glomerellales</taxon>
        <taxon>Glomerellaceae</taxon>
        <taxon>Colletotrichum</taxon>
        <taxon>Colletotrichum gloeosporioides species complex</taxon>
    </lineage>
</organism>
<name>A0AAD9YUC8_COLKA</name>
<reference evidence="2" key="1">
    <citation type="submission" date="2023-02" db="EMBL/GenBank/DDBJ databases">
        <title>Colletotrichum kahawae CIFC_Que2 genome sequencing and assembly.</title>
        <authorList>
            <person name="Baroncelli R."/>
        </authorList>
    </citation>
    <scope>NUCLEOTIDE SEQUENCE</scope>
    <source>
        <strain evidence="2">CIFC_Que2</strain>
    </source>
</reference>
<accession>A0AAD9YUC8</accession>
<feature type="chain" id="PRO_5042113804" description="DOMON domain-containing protein" evidence="1">
    <location>
        <begin position="19"/>
        <end position="166"/>
    </location>
</feature>
<evidence type="ECO:0008006" key="4">
    <source>
        <dbReference type="Google" id="ProtNLM"/>
    </source>
</evidence>
<gene>
    <name evidence="2" type="ORF">CKAH01_11619</name>
</gene>
<comment type="caution">
    <text evidence="2">The sequence shown here is derived from an EMBL/GenBank/DDBJ whole genome shotgun (WGS) entry which is preliminary data.</text>
</comment>
<keyword evidence="1" id="KW-0732">Signal</keyword>
<dbReference type="EMBL" id="VYYT01000008">
    <property type="protein sequence ID" value="KAK2778845.1"/>
    <property type="molecule type" value="Genomic_DNA"/>
</dbReference>
<evidence type="ECO:0000313" key="2">
    <source>
        <dbReference type="EMBL" id="KAK2778845.1"/>
    </source>
</evidence>
<dbReference type="AlphaFoldDB" id="A0AAD9YUC8"/>
<evidence type="ECO:0000256" key="1">
    <source>
        <dbReference type="SAM" id="SignalP"/>
    </source>
</evidence>
<protein>
    <recommendedName>
        <fullName evidence="4">DOMON domain-containing protein</fullName>
    </recommendedName>
</protein>